<dbReference type="InterPro" id="IPR036388">
    <property type="entry name" value="WH-like_DNA-bd_sf"/>
</dbReference>
<dbReference type="SUPFAM" id="SSF54427">
    <property type="entry name" value="NTF2-like"/>
    <property type="match status" value="1"/>
</dbReference>
<accession>A0A939PAI2</accession>
<dbReference type="Proteomes" id="UP000669179">
    <property type="component" value="Unassembled WGS sequence"/>
</dbReference>
<proteinExistence type="inferred from homology"/>
<comment type="similarity">
    <text evidence="1">Belongs to the sigma-70 factor family. ECF subfamily.</text>
</comment>
<evidence type="ECO:0000256" key="1">
    <source>
        <dbReference type="ARBA" id="ARBA00010641"/>
    </source>
</evidence>
<dbReference type="Pfam" id="PF08281">
    <property type="entry name" value="Sigma70_r4_2"/>
    <property type="match status" value="1"/>
</dbReference>
<name>A0A939PAI2_9ACTN</name>
<dbReference type="RefSeq" id="WP_208256763.1">
    <property type="nucleotide sequence ID" value="NZ_JAGEOJ010000007.1"/>
</dbReference>
<keyword evidence="9" id="KW-1185">Reference proteome</keyword>
<dbReference type="Gene3D" id="3.10.450.50">
    <property type="match status" value="1"/>
</dbReference>
<dbReference type="InterPro" id="IPR013249">
    <property type="entry name" value="RNA_pol_sigma70_r4_t2"/>
</dbReference>
<evidence type="ECO:0000313" key="8">
    <source>
        <dbReference type="EMBL" id="MBO2448985.1"/>
    </source>
</evidence>
<dbReference type="InterPro" id="IPR013325">
    <property type="entry name" value="RNA_pol_sigma_r2"/>
</dbReference>
<evidence type="ECO:0000256" key="5">
    <source>
        <dbReference type="ARBA" id="ARBA00023163"/>
    </source>
</evidence>
<organism evidence="8 9">
    <name type="scientific">Actinomadura barringtoniae</name>
    <dbReference type="NCBI Taxonomy" id="1427535"/>
    <lineage>
        <taxon>Bacteria</taxon>
        <taxon>Bacillati</taxon>
        <taxon>Actinomycetota</taxon>
        <taxon>Actinomycetes</taxon>
        <taxon>Streptosporangiales</taxon>
        <taxon>Thermomonosporaceae</taxon>
        <taxon>Actinomadura</taxon>
    </lineage>
</organism>
<dbReference type="InterPro" id="IPR013324">
    <property type="entry name" value="RNA_pol_sigma_r3/r4-like"/>
</dbReference>
<dbReference type="AlphaFoldDB" id="A0A939PAI2"/>
<evidence type="ECO:0000259" key="6">
    <source>
        <dbReference type="Pfam" id="PF04542"/>
    </source>
</evidence>
<dbReference type="PANTHER" id="PTHR30173">
    <property type="entry name" value="SIGMA 19 FACTOR"/>
    <property type="match status" value="1"/>
</dbReference>
<dbReference type="GO" id="GO:0016987">
    <property type="term" value="F:sigma factor activity"/>
    <property type="evidence" value="ECO:0007669"/>
    <property type="project" value="UniProtKB-KW"/>
</dbReference>
<protein>
    <submittedName>
        <fullName evidence="8">Sigma-70 family RNA polymerase sigma factor</fullName>
    </submittedName>
</protein>
<reference evidence="8" key="1">
    <citation type="submission" date="2021-03" db="EMBL/GenBank/DDBJ databases">
        <authorList>
            <person name="Kanchanasin P."/>
            <person name="Saeng-In P."/>
            <person name="Phongsopitanun W."/>
            <person name="Yuki M."/>
            <person name="Kudo T."/>
            <person name="Ohkuma M."/>
            <person name="Tanasupawat S."/>
        </authorList>
    </citation>
    <scope>NUCLEOTIDE SEQUENCE</scope>
    <source>
        <strain evidence="8">GKU 128</strain>
    </source>
</reference>
<comment type="caution">
    <text evidence="8">The sequence shown here is derived from an EMBL/GenBank/DDBJ whole genome shotgun (WGS) entry which is preliminary data.</text>
</comment>
<feature type="domain" description="RNA polymerase sigma factor 70 region 4 type 2" evidence="7">
    <location>
        <begin position="106"/>
        <end position="157"/>
    </location>
</feature>
<dbReference type="InterPro" id="IPR032710">
    <property type="entry name" value="NTF2-like_dom_sf"/>
</dbReference>
<dbReference type="InterPro" id="IPR014284">
    <property type="entry name" value="RNA_pol_sigma-70_dom"/>
</dbReference>
<evidence type="ECO:0000259" key="7">
    <source>
        <dbReference type="Pfam" id="PF08281"/>
    </source>
</evidence>
<gene>
    <name evidence="8" type="ORF">J4573_17920</name>
</gene>
<dbReference type="Gene3D" id="1.10.10.10">
    <property type="entry name" value="Winged helix-like DNA-binding domain superfamily/Winged helix DNA-binding domain"/>
    <property type="match status" value="1"/>
</dbReference>
<dbReference type="InterPro" id="IPR007627">
    <property type="entry name" value="RNA_pol_sigma70_r2"/>
</dbReference>
<evidence type="ECO:0000256" key="2">
    <source>
        <dbReference type="ARBA" id="ARBA00011344"/>
    </source>
</evidence>
<comment type="subunit">
    <text evidence="2">Interacts transiently with the RNA polymerase catalytic core formed by RpoA, RpoB, RpoC and RpoZ (2 alpha, 1 beta, 1 beta' and 1 omega subunit) to form the RNA polymerase holoenzyme that can initiate transcription.</text>
</comment>
<dbReference type="InterPro" id="IPR052704">
    <property type="entry name" value="ECF_Sigma-70_Domain"/>
</dbReference>
<dbReference type="PANTHER" id="PTHR30173:SF43">
    <property type="entry name" value="ECF RNA POLYMERASE SIGMA FACTOR SIGI-RELATED"/>
    <property type="match status" value="1"/>
</dbReference>
<dbReference type="SUPFAM" id="SSF88659">
    <property type="entry name" value="Sigma3 and sigma4 domains of RNA polymerase sigma factors"/>
    <property type="match status" value="1"/>
</dbReference>
<sequence length="282" mass="30116">MDQAELAVRFDEARRHLRGVAFRMLGSADEADDAVQETWLRASRDGASGVVNLPGWLTTIISRICLDMLRARRRRSETLADMAELDLAANDDPEGEAVLADSVGLALLVVLDALGPDERVAFVLHDMFSVPFAEIAGIVGKTEVATKKLASRARARIDGTPALPPPDLDRQRAVVEAFLAASRAGDLDGLVSVLAPDVVRRSDARPDLRGARNVAEETRTNVARARFARLALVDGVAGILVAPNGRLAVAIRLTVDGDHVTEVDVVTDPARLAALDLGVLQG</sequence>
<keyword evidence="3" id="KW-0805">Transcription regulation</keyword>
<evidence type="ECO:0000313" key="9">
    <source>
        <dbReference type="Proteomes" id="UP000669179"/>
    </source>
</evidence>
<keyword evidence="4" id="KW-0731">Sigma factor</keyword>
<evidence type="ECO:0000256" key="4">
    <source>
        <dbReference type="ARBA" id="ARBA00023082"/>
    </source>
</evidence>
<dbReference type="GO" id="GO:0006352">
    <property type="term" value="P:DNA-templated transcription initiation"/>
    <property type="evidence" value="ECO:0007669"/>
    <property type="project" value="InterPro"/>
</dbReference>
<dbReference type="Pfam" id="PF04542">
    <property type="entry name" value="Sigma70_r2"/>
    <property type="match status" value="1"/>
</dbReference>
<dbReference type="EMBL" id="JAGEOJ010000007">
    <property type="protein sequence ID" value="MBO2448985.1"/>
    <property type="molecule type" value="Genomic_DNA"/>
</dbReference>
<feature type="domain" description="RNA polymerase sigma-70 region 2" evidence="6">
    <location>
        <begin position="12"/>
        <end position="75"/>
    </location>
</feature>
<dbReference type="SUPFAM" id="SSF88946">
    <property type="entry name" value="Sigma2 domain of RNA polymerase sigma factors"/>
    <property type="match status" value="1"/>
</dbReference>
<dbReference type="NCBIfam" id="TIGR02937">
    <property type="entry name" value="sigma70-ECF"/>
    <property type="match status" value="1"/>
</dbReference>
<dbReference type="Gene3D" id="1.10.1740.10">
    <property type="match status" value="1"/>
</dbReference>
<dbReference type="GO" id="GO:0003677">
    <property type="term" value="F:DNA binding"/>
    <property type="evidence" value="ECO:0007669"/>
    <property type="project" value="InterPro"/>
</dbReference>
<keyword evidence="5" id="KW-0804">Transcription</keyword>
<evidence type="ECO:0000256" key="3">
    <source>
        <dbReference type="ARBA" id="ARBA00023015"/>
    </source>
</evidence>